<dbReference type="Proteomes" id="UP000215286">
    <property type="component" value="Chromosome"/>
</dbReference>
<accession>A0ACA8D4P4</accession>
<protein>
    <submittedName>
        <fullName evidence="1">Uncharacterized protein</fullName>
    </submittedName>
</protein>
<evidence type="ECO:0000313" key="1">
    <source>
        <dbReference type="EMBL" id="AST79098.1"/>
    </source>
</evidence>
<proteinExistence type="predicted"/>
<gene>
    <name evidence="1" type="ORF">CI104_08390</name>
</gene>
<dbReference type="EMBL" id="CP022695">
    <property type="protein sequence ID" value="AST79098.1"/>
    <property type="molecule type" value="Genomic_DNA"/>
</dbReference>
<reference evidence="1" key="1">
    <citation type="submission" date="2017-08" db="EMBL/GenBank/DDBJ databases">
        <title>Real-time genomic and epidemiological investigation of a multi-institutional outbreak of KPC-producing Enterobacteriaceae reveals complex transmission dynamics and informs management responses.</title>
        <authorList>
            <person name="Kwong J.C."/>
            <person name="Lane C."/>
            <person name="Romanes F."/>
            <person name="Goncalves da Silva A."/>
            <person name="Easton M."/>
            <person name="Cronin K."/>
            <person name="Waters M.J."/>
            <person name="Tomita T."/>
            <person name="Stevens K."/>
            <person name="Schultz M.B."/>
            <person name="Baines S.L."/>
            <person name="Sherry N.L."/>
            <person name="Carter G."/>
            <person name="Mu A."/>
            <person name="Sait M."/>
            <person name="Ballard S.A."/>
            <person name="Seemann T."/>
            <person name="Stinear T.P."/>
            <person name="Howden B.P."/>
        </authorList>
    </citation>
    <scope>NUCLEOTIDE SEQUENCE</scope>
    <source>
        <strain evidence="1">AUSMDU00008141</strain>
    </source>
</reference>
<evidence type="ECO:0000313" key="2">
    <source>
        <dbReference type="Proteomes" id="UP000215286"/>
    </source>
</evidence>
<sequence>MRVQGARSRDAESRPTREPGGISGGYREATIFPPGAWIVKEAAASLLNTFTGAGAPDKLRT</sequence>
<name>A0ACA8D4P4_9ENTR</name>
<organism evidence="1 2">
    <name type="scientific">Citrobacter farmeri</name>
    <dbReference type="NCBI Taxonomy" id="67824"/>
    <lineage>
        <taxon>Bacteria</taxon>
        <taxon>Pseudomonadati</taxon>
        <taxon>Pseudomonadota</taxon>
        <taxon>Gammaproteobacteria</taxon>
        <taxon>Enterobacterales</taxon>
        <taxon>Enterobacteriaceae</taxon>
        <taxon>Citrobacter</taxon>
    </lineage>
</organism>
<keyword evidence="2" id="KW-1185">Reference proteome</keyword>